<proteinExistence type="predicted"/>
<reference evidence="2 3" key="1">
    <citation type="submission" date="2024-04" db="EMBL/GenBank/DDBJ databases">
        <authorList>
            <person name="Waldvogel A.-M."/>
            <person name="Schoenle A."/>
        </authorList>
    </citation>
    <scope>NUCLEOTIDE SEQUENCE [LARGE SCALE GENOMIC DNA]</scope>
</reference>
<gene>
    <name evidence="2" type="ORF">KC01_LOCUS19723</name>
</gene>
<dbReference type="EMBL" id="OZ035841">
    <property type="protein sequence ID" value="CAL1590177.1"/>
    <property type="molecule type" value="Genomic_DNA"/>
</dbReference>
<name>A0AAV2KJY1_KNICA</name>
<sequence length="129" mass="14268">MTWTRVWNSSSVLEKTWFSTTTMTAVLPAPATYSPKNTHPNVGSILVRATCGCCCPLQGKKGTSAATKRPDSSHGGNLREQDDNIIILLFYCDPLLLRVKKNRLRCSGASTRAQHHREPHPLLLTTAHQ</sequence>
<organism evidence="2 3">
    <name type="scientific">Knipowitschia caucasica</name>
    <name type="common">Caucasian dwarf goby</name>
    <name type="synonym">Pomatoschistus caucasicus</name>
    <dbReference type="NCBI Taxonomy" id="637954"/>
    <lineage>
        <taxon>Eukaryota</taxon>
        <taxon>Metazoa</taxon>
        <taxon>Chordata</taxon>
        <taxon>Craniata</taxon>
        <taxon>Vertebrata</taxon>
        <taxon>Euteleostomi</taxon>
        <taxon>Actinopterygii</taxon>
        <taxon>Neopterygii</taxon>
        <taxon>Teleostei</taxon>
        <taxon>Neoteleostei</taxon>
        <taxon>Acanthomorphata</taxon>
        <taxon>Gobiaria</taxon>
        <taxon>Gobiiformes</taxon>
        <taxon>Gobioidei</taxon>
        <taxon>Gobiidae</taxon>
        <taxon>Gobiinae</taxon>
        <taxon>Knipowitschia</taxon>
    </lineage>
</organism>
<accession>A0AAV2KJY1</accession>
<evidence type="ECO:0000256" key="1">
    <source>
        <dbReference type="SAM" id="MobiDB-lite"/>
    </source>
</evidence>
<evidence type="ECO:0000313" key="3">
    <source>
        <dbReference type="Proteomes" id="UP001497482"/>
    </source>
</evidence>
<evidence type="ECO:0000313" key="2">
    <source>
        <dbReference type="EMBL" id="CAL1590177.1"/>
    </source>
</evidence>
<protein>
    <submittedName>
        <fullName evidence="2">Uncharacterized protein</fullName>
    </submittedName>
</protein>
<feature type="region of interest" description="Disordered" evidence="1">
    <location>
        <begin position="110"/>
        <end position="129"/>
    </location>
</feature>
<keyword evidence="3" id="KW-1185">Reference proteome</keyword>
<dbReference type="Proteomes" id="UP001497482">
    <property type="component" value="Chromosome 19"/>
</dbReference>
<dbReference type="AlphaFoldDB" id="A0AAV2KJY1"/>